<gene>
    <name evidence="7" type="ORF">CROQUDRAFT_668360</name>
</gene>
<keyword evidence="3" id="KW-0560">Oxidoreductase</keyword>
<dbReference type="GO" id="GO:0046872">
    <property type="term" value="F:metal ion binding"/>
    <property type="evidence" value="ECO:0007669"/>
    <property type="project" value="UniProtKB-KW"/>
</dbReference>
<dbReference type="SUPFAM" id="SSF51197">
    <property type="entry name" value="Clavaminate synthase-like"/>
    <property type="match status" value="1"/>
</dbReference>
<evidence type="ECO:0000256" key="1">
    <source>
        <dbReference type="ARBA" id="ARBA00022723"/>
    </source>
</evidence>
<dbReference type="PANTHER" id="PTHR16557:SF2">
    <property type="entry name" value="NUCLEIC ACID DIOXYGENASE ALKBH1"/>
    <property type="match status" value="1"/>
</dbReference>
<evidence type="ECO:0000256" key="2">
    <source>
        <dbReference type="ARBA" id="ARBA00022964"/>
    </source>
</evidence>
<feature type="binding site" evidence="5">
    <location>
        <position position="345"/>
    </location>
    <ligand>
        <name>Fe cation</name>
        <dbReference type="ChEBI" id="CHEBI:24875"/>
        <note>catalytic</note>
    </ligand>
</feature>
<name>A0A9P6NP57_9BASI</name>
<keyword evidence="8" id="KW-1185">Reference proteome</keyword>
<dbReference type="PROSITE" id="PS51471">
    <property type="entry name" value="FE2OG_OXY"/>
    <property type="match status" value="1"/>
</dbReference>
<dbReference type="Proteomes" id="UP000886653">
    <property type="component" value="Unassembled WGS sequence"/>
</dbReference>
<reference evidence="7" key="1">
    <citation type="submission" date="2013-11" db="EMBL/GenBank/DDBJ databases">
        <title>Genome sequence of the fusiform rust pathogen reveals effectors for host alternation and coevolution with pine.</title>
        <authorList>
            <consortium name="DOE Joint Genome Institute"/>
            <person name="Smith K."/>
            <person name="Pendleton A."/>
            <person name="Kubisiak T."/>
            <person name="Anderson C."/>
            <person name="Salamov A."/>
            <person name="Aerts A."/>
            <person name="Riley R."/>
            <person name="Clum A."/>
            <person name="Lindquist E."/>
            <person name="Ence D."/>
            <person name="Campbell M."/>
            <person name="Kronenberg Z."/>
            <person name="Feau N."/>
            <person name="Dhillon B."/>
            <person name="Hamelin R."/>
            <person name="Burleigh J."/>
            <person name="Smith J."/>
            <person name="Yandell M."/>
            <person name="Nelson C."/>
            <person name="Grigoriev I."/>
            <person name="Davis J."/>
        </authorList>
    </citation>
    <scope>NUCLEOTIDE SEQUENCE</scope>
    <source>
        <strain evidence="7">G11</strain>
    </source>
</reference>
<comment type="caution">
    <text evidence="7">The sequence shown here is derived from an EMBL/GenBank/DDBJ whole genome shotgun (WGS) entry which is preliminary data.</text>
</comment>
<dbReference type="Gene3D" id="2.60.120.590">
    <property type="entry name" value="Alpha-ketoglutarate-dependent dioxygenase AlkB-like"/>
    <property type="match status" value="1"/>
</dbReference>
<dbReference type="GO" id="GO:0005634">
    <property type="term" value="C:nucleus"/>
    <property type="evidence" value="ECO:0007669"/>
    <property type="project" value="TreeGrafter"/>
</dbReference>
<organism evidence="7 8">
    <name type="scientific">Cronartium quercuum f. sp. fusiforme G11</name>
    <dbReference type="NCBI Taxonomy" id="708437"/>
    <lineage>
        <taxon>Eukaryota</taxon>
        <taxon>Fungi</taxon>
        <taxon>Dikarya</taxon>
        <taxon>Basidiomycota</taxon>
        <taxon>Pucciniomycotina</taxon>
        <taxon>Pucciniomycetes</taxon>
        <taxon>Pucciniales</taxon>
        <taxon>Coleosporiaceae</taxon>
        <taxon>Cronartium</taxon>
    </lineage>
</organism>
<proteinExistence type="predicted"/>
<keyword evidence="4 5" id="KW-0408">Iron</keyword>
<evidence type="ECO:0000256" key="4">
    <source>
        <dbReference type="ARBA" id="ARBA00023004"/>
    </source>
</evidence>
<evidence type="ECO:0000256" key="5">
    <source>
        <dbReference type="PIRSR" id="PIRSR604574-2"/>
    </source>
</evidence>
<feature type="binding site" evidence="5">
    <location>
        <position position="398"/>
    </location>
    <ligand>
        <name>Fe cation</name>
        <dbReference type="ChEBI" id="CHEBI:24875"/>
        <note>catalytic</note>
    </ligand>
</feature>
<feature type="binding site" evidence="5">
    <location>
        <position position="343"/>
    </location>
    <ligand>
        <name>Fe cation</name>
        <dbReference type="ChEBI" id="CHEBI:24875"/>
        <note>catalytic</note>
    </ligand>
</feature>
<keyword evidence="1 5" id="KW-0479">Metal-binding</keyword>
<evidence type="ECO:0000313" key="7">
    <source>
        <dbReference type="EMBL" id="KAG0150731.1"/>
    </source>
</evidence>
<dbReference type="InterPro" id="IPR027450">
    <property type="entry name" value="AlkB-like"/>
</dbReference>
<keyword evidence="2" id="KW-0223">Dioxygenase</keyword>
<dbReference type="PANTHER" id="PTHR16557">
    <property type="entry name" value="ALKYLATED DNA REPAIR PROTEIN ALKB-RELATED"/>
    <property type="match status" value="1"/>
</dbReference>
<dbReference type="OrthoDB" id="6614653at2759"/>
<dbReference type="EMBL" id="MU167217">
    <property type="protein sequence ID" value="KAG0150731.1"/>
    <property type="molecule type" value="Genomic_DNA"/>
</dbReference>
<dbReference type="AlphaFoldDB" id="A0A9P6NP57"/>
<dbReference type="InterPro" id="IPR005123">
    <property type="entry name" value="Oxoglu/Fe-dep_dioxygenase_dom"/>
</dbReference>
<evidence type="ECO:0000256" key="3">
    <source>
        <dbReference type="ARBA" id="ARBA00023002"/>
    </source>
</evidence>
<evidence type="ECO:0000313" key="8">
    <source>
        <dbReference type="Proteomes" id="UP000886653"/>
    </source>
</evidence>
<sequence length="438" mass="49725">MVDNSELTLADSTTQLPNISSKKLAKLRKQHLEARARVNDTATEGPGAFRRAEKYYKTRLWDPDYKQALGGNTLPESSVRTGVANGVHYNQLIIPEPPSPRCEACGGPTAPLRLLTFPDRFPGLIYLPSYLCEHQQRALIADSLETSLRPPNVTNIDTHWTMPEGFSCGLFDLYRTWRSQVIAGSDQKRDARFWLQPRASLLPPPSARPPQQPLSTKRVTVDLEPITAENYLTARNELPKQDPIPSETVKPIHVSDVWMKGKLRWCTIGWQYHWTTKTYHFEREPTPISELVSSTCIRLVNQVVPWELICPTTPDNRPGWRNGYRPEAGVINFYQYKDSLTAHIDHSEVSLDSPLVSLSIGNSCVFLIGPSREDHPLALRLESGDALIMAGESRRFFHGVPRIIENSLPSWLAQEKRELWAEWFKNGGRINLNVRQVF</sequence>
<protein>
    <recommendedName>
        <fullName evidence="6">Fe2OG dioxygenase domain-containing protein</fullName>
    </recommendedName>
</protein>
<dbReference type="GO" id="GO:0051213">
    <property type="term" value="F:dioxygenase activity"/>
    <property type="evidence" value="ECO:0007669"/>
    <property type="project" value="UniProtKB-KW"/>
</dbReference>
<dbReference type="InterPro" id="IPR004574">
    <property type="entry name" value="Alkb"/>
</dbReference>
<dbReference type="GO" id="GO:0005737">
    <property type="term" value="C:cytoplasm"/>
    <property type="evidence" value="ECO:0007669"/>
    <property type="project" value="TreeGrafter"/>
</dbReference>
<feature type="domain" description="Fe2OG dioxygenase" evidence="6">
    <location>
        <begin position="325"/>
        <end position="438"/>
    </location>
</feature>
<evidence type="ECO:0000259" key="6">
    <source>
        <dbReference type="PROSITE" id="PS51471"/>
    </source>
</evidence>
<comment type="cofactor">
    <cofactor evidence="5">
        <name>Fe(2+)</name>
        <dbReference type="ChEBI" id="CHEBI:29033"/>
    </cofactor>
    <text evidence="5">Binds 1 Fe(2+) ion per subunit.</text>
</comment>
<dbReference type="InterPro" id="IPR037151">
    <property type="entry name" value="AlkB-like_sf"/>
</dbReference>
<dbReference type="Pfam" id="PF13532">
    <property type="entry name" value="2OG-FeII_Oxy_2"/>
    <property type="match status" value="1"/>
</dbReference>
<accession>A0A9P6NP57</accession>